<dbReference type="PANTHER" id="PTHR30386">
    <property type="entry name" value="MEMBRANE FUSION SUBUNIT OF EMRAB-TOLC MULTIDRUG EFFLUX PUMP"/>
    <property type="match status" value="1"/>
</dbReference>
<dbReference type="InterPro" id="IPR058792">
    <property type="entry name" value="Beta-barrel_RND_2"/>
</dbReference>
<dbReference type="Pfam" id="PF25954">
    <property type="entry name" value="Beta-barrel_RND_2"/>
    <property type="match status" value="1"/>
</dbReference>
<organism evidence="5 6">
    <name type="scientific">Kluyvera intermedia</name>
    <name type="common">Enterobacter intermedius</name>
    <dbReference type="NCBI Taxonomy" id="61648"/>
    <lineage>
        <taxon>Bacteria</taxon>
        <taxon>Pseudomonadati</taxon>
        <taxon>Pseudomonadota</taxon>
        <taxon>Gammaproteobacteria</taxon>
        <taxon>Enterobacterales</taxon>
        <taxon>Enterobacteriaceae</taxon>
        <taxon>Kluyvera</taxon>
    </lineage>
</organism>
<dbReference type="PANTHER" id="PTHR30386:SF24">
    <property type="entry name" value="MULTIDRUG RESISTANCE EFFLUX PUMP"/>
    <property type="match status" value="1"/>
</dbReference>
<evidence type="ECO:0000256" key="1">
    <source>
        <dbReference type="ARBA" id="ARBA00009477"/>
    </source>
</evidence>
<dbReference type="Pfam" id="PF25917">
    <property type="entry name" value="BSH_RND"/>
    <property type="match status" value="1"/>
</dbReference>
<dbReference type="Proteomes" id="UP000867740">
    <property type="component" value="Unassembled WGS sequence"/>
</dbReference>
<evidence type="ECO:0000259" key="3">
    <source>
        <dbReference type="Pfam" id="PF25917"/>
    </source>
</evidence>
<dbReference type="Gene3D" id="2.40.50.100">
    <property type="match status" value="1"/>
</dbReference>
<dbReference type="GO" id="GO:0055085">
    <property type="term" value="P:transmembrane transport"/>
    <property type="evidence" value="ECO:0007669"/>
    <property type="project" value="InterPro"/>
</dbReference>
<dbReference type="RefSeq" id="WP_047371743.1">
    <property type="nucleotide sequence ID" value="NZ_CABMNU010000005.1"/>
</dbReference>
<evidence type="ECO:0000259" key="4">
    <source>
        <dbReference type="Pfam" id="PF25954"/>
    </source>
</evidence>
<evidence type="ECO:0000313" key="6">
    <source>
        <dbReference type="Proteomes" id="UP000867740"/>
    </source>
</evidence>
<dbReference type="Gene3D" id="2.40.30.170">
    <property type="match status" value="1"/>
</dbReference>
<dbReference type="SUPFAM" id="SSF111369">
    <property type="entry name" value="HlyD-like secretion proteins"/>
    <property type="match status" value="2"/>
</dbReference>
<feature type="domain" description="CusB-like beta-barrel" evidence="4">
    <location>
        <begin position="249"/>
        <end position="292"/>
    </location>
</feature>
<feature type="domain" description="Multidrug resistance protein MdtA-like barrel-sandwich hybrid" evidence="3">
    <location>
        <begin position="50"/>
        <end position="241"/>
    </location>
</feature>
<dbReference type="InterPro" id="IPR058625">
    <property type="entry name" value="MdtA-like_BSH"/>
</dbReference>
<gene>
    <name evidence="5" type="ORF">I8531_005200</name>
</gene>
<feature type="coiled-coil region" evidence="2">
    <location>
        <begin position="81"/>
        <end position="108"/>
    </location>
</feature>
<reference evidence="5" key="2">
    <citation type="submission" date="2020-10" db="EMBL/GenBank/DDBJ databases">
        <authorList>
            <consortium name="NCBI Pathogen Detection Project"/>
        </authorList>
    </citation>
    <scope>NUCLEOTIDE SEQUENCE</scope>
    <source>
        <strain evidence="5">CAVp300</strain>
    </source>
</reference>
<dbReference type="PRINTS" id="PR01490">
    <property type="entry name" value="RTXTOXIND"/>
</dbReference>
<evidence type="ECO:0000313" key="5">
    <source>
        <dbReference type="EMBL" id="HAT3584797.1"/>
    </source>
</evidence>
<protein>
    <submittedName>
        <fullName evidence="5">HlyD family secretion protein</fullName>
    </submittedName>
</protein>
<reference evidence="5" key="1">
    <citation type="journal article" date="2018" name="Genome Biol.">
        <title>SKESA: strategic k-mer extension for scrupulous assemblies.</title>
        <authorList>
            <person name="Souvorov A."/>
            <person name="Agarwala R."/>
            <person name="Lipman D.J."/>
        </authorList>
    </citation>
    <scope>NUCLEOTIDE SEQUENCE</scope>
    <source>
        <strain evidence="5">CAVp300</strain>
    </source>
</reference>
<sequence>MNLKSKKRALTLSLSGIAVLGAVGYGAWWYTSARFLQSTDDAYVGGDISAISAKVSGYVQEIAIKDNMPVKKGELLVRLDARDYQAALAKAEGEVAAQQAAMADLIATRQLQLATIEGSAASLGAAQATTLKTAGDSRRYNALAQTVAISAQVRENAEADYHRAKAEEGKARADKAVTERQLLVLDAREQQIRAALTQAKAGLDMARLNLSYTEIRAPFDGVVGNRRAWSGSFVSSGTQLLSLVPSHDLWVDANFKENQLANMRPGQAATVVADVMPGRTFTGHVMSISPATGSRFSLLPAENATGNFTKIIQRIPVRIALDGEASQLGLLRPGLSVAVTVDEKSRQ</sequence>
<name>A0A9P3WIC8_KLUIN</name>
<comment type="caution">
    <text evidence="5">The sequence shown here is derived from an EMBL/GenBank/DDBJ whole genome shotgun (WGS) entry which is preliminary data.</text>
</comment>
<evidence type="ECO:0000256" key="2">
    <source>
        <dbReference type="SAM" id="Coils"/>
    </source>
</evidence>
<comment type="similarity">
    <text evidence="1">Belongs to the membrane fusion protein (MFP) (TC 8.A.1) family.</text>
</comment>
<keyword evidence="2" id="KW-0175">Coiled coil</keyword>
<accession>A0A9P3WIC8</accession>
<dbReference type="AlphaFoldDB" id="A0A9P3WIC8"/>
<dbReference type="EMBL" id="DACSUM010000072">
    <property type="protein sequence ID" value="HAT3584797.1"/>
    <property type="molecule type" value="Genomic_DNA"/>
</dbReference>
<dbReference type="InterPro" id="IPR050739">
    <property type="entry name" value="MFP"/>
</dbReference>
<proteinExistence type="inferred from homology"/>